<evidence type="ECO:0000313" key="1">
    <source>
        <dbReference type="EMBL" id="SNY58042.1"/>
    </source>
</evidence>
<sequence>MQIVHAGFDKLDLSVQANVSPALFAALEAARDEAEDKRADVPFSYGGTDFDILPHGGSGYRFILRMGAADAHWFIKKPNAKDPWGLRISVGSTMLATQGLSVVRDHLDKTLARLGILYEPHQISIARADFCVDILAPGFELSPERFVIHSHTNRADYHAEPEDKRSNGKSGLYTSVTVGKSPGRQVIIYDKRREVIERKKPIWWDIWNANRMRQGQPQLDPEDRSLDLYRIEVRAGKDLLKDRWQIRTWEQFDAQFGDVVAEAFDKIRYCEPDPTDSNRARWPLHPIWALAASICEENLLGMRTYLDPEHVKYVHREEHMRLILAQIIGNAITLAALDGIQEDGLEDYLGFTLADRMTNAIRAEPERFGAKLEAAAGRYRFEA</sequence>
<proteinExistence type="predicted"/>
<dbReference type="AlphaFoldDB" id="A0A285JCQ6"/>
<accession>A0A285JCQ6</accession>
<gene>
    <name evidence="1" type="ORF">SAMN06297129_3497</name>
</gene>
<dbReference type="RefSeq" id="WP_097147184.1">
    <property type="nucleotide sequence ID" value="NZ_OBEA01000007.1"/>
</dbReference>
<protein>
    <recommendedName>
        <fullName evidence="3">Replication initiation factor</fullName>
    </recommendedName>
</protein>
<reference evidence="1 2" key="1">
    <citation type="submission" date="2017-09" db="EMBL/GenBank/DDBJ databases">
        <authorList>
            <person name="Ehlers B."/>
            <person name="Leendertz F.H."/>
        </authorList>
    </citation>
    <scope>NUCLEOTIDE SEQUENCE [LARGE SCALE GENOMIC DNA]</scope>
    <source>
        <strain evidence="1 2">CGMCC 1.12662</strain>
    </source>
</reference>
<evidence type="ECO:0000313" key="2">
    <source>
        <dbReference type="Proteomes" id="UP000231655"/>
    </source>
</evidence>
<dbReference type="EMBL" id="OBEA01000007">
    <property type="protein sequence ID" value="SNY58042.1"/>
    <property type="molecule type" value="Genomic_DNA"/>
</dbReference>
<evidence type="ECO:0008006" key="3">
    <source>
        <dbReference type="Google" id="ProtNLM"/>
    </source>
</evidence>
<organism evidence="1 2">
    <name type="scientific">Pseudooceanicola antarcticus</name>
    <dbReference type="NCBI Taxonomy" id="1247613"/>
    <lineage>
        <taxon>Bacteria</taxon>
        <taxon>Pseudomonadati</taxon>
        <taxon>Pseudomonadota</taxon>
        <taxon>Alphaproteobacteria</taxon>
        <taxon>Rhodobacterales</taxon>
        <taxon>Paracoccaceae</taxon>
        <taxon>Pseudooceanicola</taxon>
    </lineage>
</organism>
<dbReference type="Proteomes" id="UP000231655">
    <property type="component" value="Unassembled WGS sequence"/>
</dbReference>
<name>A0A285JCQ6_9RHOB</name>